<dbReference type="Pfam" id="PF03544">
    <property type="entry name" value="TonB_C"/>
    <property type="match status" value="1"/>
</dbReference>
<dbReference type="InterPro" id="IPR006260">
    <property type="entry name" value="TonB/TolA_C"/>
</dbReference>
<dbReference type="AlphaFoldDB" id="A0A5B8W3B0"/>
<dbReference type="GO" id="GO:0055085">
    <property type="term" value="P:transmembrane transport"/>
    <property type="evidence" value="ECO:0007669"/>
    <property type="project" value="InterPro"/>
</dbReference>
<evidence type="ECO:0000256" key="4">
    <source>
        <dbReference type="ARBA" id="ARBA00022475"/>
    </source>
</evidence>
<proteinExistence type="inferred from homology"/>
<dbReference type="GO" id="GO:0098797">
    <property type="term" value="C:plasma membrane protein complex"/>
    <property type="evidence" value="ECO:0007669"/>
    <property type="project" value="TreeGrafter"/>
</dbReference>
<dbReference type="SUPFAM" id="SSF74653">
    <property type="entry name" value="TolA/TonB C-terminal domain"/>
    <property type="match status" value="1"/>
</dbReference>
<evidence type="ECO:0000256" key="10">
    <source>
        <dbReference type="SAM" id="SignalP"/>
    </source>
</evidence>
<evidence type="ECO:0000259" key="11">
    <source>
        <dbReference type="PROSITE" id="PS52015"/>
    </source>
</evidence>
<dbReference type="Proteomes" id="UP000321362">
    <property type="component" value="Chromosome"/>
</dbReference>
<evidence type="ECO:0000256" key="9">
    <source>
        <dbReference type="ARBA" id="ARBA00023136"/>
    </source>
</evidence>
<dbReference type="Gene3D" id="2.20.110.10">
    <property type="entry name" value="Histone H3 K4-specific methyltransferase SET7/9 N-terminal domain"/>
    <property type="match status" value="1"/>
</dbReference>
<evidence type="ECO:0000313" key="12">
    <source>
        <dbReference type="EMBL" id="QEC77356.1"/>
    </source>
</evidence>
<keyword evidence="3" id="KW-0813">Transport</keyword>
<keyword evidence="6" id="KW-0812">Transmembrane</keyword>
<dbReference type="InterPro" id="IPR051045">
    <property type="entry name" value="TonB-dependent_transducer"/>
</dbReference>
<evidence type="ECO:0000256" key="5">
    <source>
        <dbReference type="ARBA" id="ARBA00022519"/>
    </source>
</evidence>
<evidence type="ECO:0000256" key="7">
    <source>
        <dbReference type="ARBA" id="ARBA00022927"/>
    </source>
</evidence>
<reference evidence="12 13" key="1">
    <citation type="journal article" date="2013" name="J. Microbiol.">
        <title>Mucilaginibacter ginsenosidivorax sp. nov., with ginsenoside converting activity isolated from sediment.</title>
        <authorList>
            <person name="Kim J.K."/>
            <person name="Choi T.E."/>
            <person name="Liu Q.M."/>
            <person name="Park H.Y."/>
            <person name="Yi T.H."/>
            <person name="Yoon M.H."/>
            <person name="Kim S.C."/>
            <person name="Im W.T."/>
        </authorList>
    </citation>
    <scope>NUCLEOTIDE SEQUENCE [LARGE SCALE GENOMIC DNA]</scope>
    <source>
        <strain evidence="12 13">KHI28</strain>
    </source>
</reference>
<keyword evidence="7" id="KW-0653">Protein transport</keyword>
<evidence type="ECO:0000256" key="3">
    <source>
        <dbReference type="ARBA" id="ARBA00022448"/>
    </source>
</evidence>
<sequence>MKLPLTFTFLLMASLCFAQRQNVYFLKNNGKHVDVRDSADYIRIIREPDSGTVFFNVLEYYLNGKIKTLGKTSTIDPVTLEGQCVTYFKNSNKESVRTYKKGKVIGSAYDYFPNGKLYLGREFPDNDSPYNDFDGNYLLTDCLDSLGTPLVTNGNGHYIGYNDNFKKVTEEGEIKNGKREGLWKGRFDDIHTRFEENYSNGQLISGTATLDDGKVNTYTKTRSVPPQFKGGVQGFGRYLSNHIEYPTYARQNNIQGRVVLTFVVEKDGQVTEVKVVKSVSQELDAEAVRVLNASPKWIPGMRFGSPVRVLYSVPVAFALQGY</sequence>
<dbReference type="PANTHER" id="PTHR33446:SF2">
    <property type="entry name" value="PROTEIN TONB"/>
    <property type="match status" value="1"/>
</dbReference>
<dbReference type="GO" id="GO:0015031">
    <property type="term" value="P:protein transport"/>
    <property type="evidence" value="ECO:0007669"/>
    <property type="project" value="UniProtKB-KW"/>
</dbReference>
<keyword evidence="8" id="KW-1133">Transmembrane helix</keyword>
<dbReference type="EMBL" id="CP042437">
    <property type="protein sequence ID" value="QEC77356.1"/>
    <property type="molecule type" value="Genomic_DNA"/>
</dbReference>
<dbReference type="PANTHER" id="PTHR33446">
    <property type="entry name" value="PROTEIN TONB-RELATED"/>
    <property type="match status" value="1"/>
</dbReference>
<dbReference type="PROSITE" id="PS52015">
    <property type="entry name" value="TONB_CTD"/>
    <property type="match status" value="1"/>
</dbReference>
<feature type="signal peptide" evidence="10">
    <location>
        <begin position="1"/>
        <end position="18"/>
    </location>
</feature>
<keyword evidence="10" id="KW-0732">Signal</keyword>
<evidence type="ECO:0000256" key="1">
    <source>
        <dbReference type="ARBA" id="ARBA00004383"/>
    </source>
</evidence>
<gene>
    <name evidence="12" type="ORF">FSB76_15895</name>
</gene>
<protein>
    <submittedName>
        <fullName evidence="12">TonB family protein</fullName>
    </submittedName>
</protein>
<dbReference type="KEGG" id="mgk:FSB76_15895"/>
<evidence type="ECO:0000256" key="2">
    <source>
        <dbReference type="ARBA" id="ARBA00006555"/>
    </source>
</evidence>
<evidence type="ECO:0000313" key="13">
    <source>
        <dbReference type="Proteomes" id="UP000321362"/>
    </source>
</evidence>
<dbReference type="NCBIfam" id="TIGR01352">
    <property type="entry name" value="tonB_Cterm"/>
    <property type="match status" value="1"/>
</dbReference>
<keyword evidence="9" id="KW-0472">Membrane</keyword>
<keyword evidence="4" id="KW-1003">Cell membrane</keyword>
<name>A0A5B8W3B0_9SPHI</name>
<dbReference type="SUPFAM" id="SSF82185">
    <property type="entry name" value="Histone H3 K4-specific methyltransferase SET7/9 N-terminal domain"/>
    <property type="match status" value="1"/>
</dbReference>
<accession>A0A5B8W3B0</accession>
<dbReference type="Gene3D" id="3.30.1150.10">
    <property type="match status" value="1"/>
</dbReference>
<evidence type="ECO:0000256" key="6">
    <source>
        <dbReference type="ARBA" id="ARBA00022692"/>
    </source>
</evidence>
<keyword evidence="5" id="KW-0997">Cell inner membrane</keyword>
<keyword evidence="13" id="KW-1185">Reference proteome</keyword>
<evidence type="ECO:0000256" key="8">
    <source>
        <dbReference type="ARBA" id="ARBA00022989"/>
    </source>
</evidence>
<organism evidence="12 13">
    <name type="scientific">Mucilaginibacter ginsenosidivorax</name>
    <dbReference type="NCBI Taxonomy" id="862126"/>
    <lineage>
        <taxon>Bacteria</taxon>
        <taxon>Pseudomonadati</taxon>
        <taxon>Bacteroidota</taxon>
        <taxon>Sphingobacteriia</taxon>
        <taxon>Sphingobacteriales</taxon>
        <taxon>Sphingobacteriaceae</taxon>
        <taxon>Mucilaginibacter</taxon>
    </lineage>
</organism>
<comment type="subcellular location">
    <subcellularLocation>
        <location evidence="1">Cell inner membrane</location>
        <topology evidence="1">Single-pass membrane protein</topology>
        <orientation evidence="1">Periplasmic side</orientation>
    </subcellularLocation>
</comment>
<dbReference type="GO" id="GO:0031992">
    <property type="term" value="F:energy transducer activity"/>
    <property type="evidence" value="ECO:0007669"/>
    <property type="project" value="TreeGrafter"/>
</dbReference>
<comment type="similarity">
    <text evidence="2">Belongs to the TonB family.</text>
</comment>
<feature type="domain" description="TonB C-terminal" evidence="11">
    <location>
        <begin position="230"/>
        <end position="322"/>
    </location>
</feature>
<feature type="chain" id="PRO_5022916311" evidence="10">
    <location>
        <begin position="19"/>
        <end position="322"/>
    </location>
</feature>
<dbReference type="InterPro" id="IPR037682">
    <property type="entry name" value="TonB_C"/>
</dbReference>